<protein>
    <submittedName>
        <fullName evidence="1">Uncharacterized protein</fullName>
    </submittedName>
</protein>
<sequence>MKVEKTLEGADTARMRAWFEGVGGNIFVGEGKLKLVKVSKKGNKLTLVVKKNRKKDKVASQPTTV</sequence>
<proteinExistence type="predicted"/>
<name>A0AA48RF94_9ZZZZ</name>
<dbReference type="AlphaFoldDB" id="A0AA48RF94"/>
<gene>
    <name evidence="1" type="ORF">AMST5_04173</name>
</gene>
<reference evidence="1" key="1">
    <citation type="submission" date="2023-07" db="EMBL/GenBank/DDBJ databases">
        <authorList>
            <person name="Pelsma A.J. K."/>
        </authorList>
    </citation>
    <scope>NUCLEOTIDE SEQUENCE</scope>
</reference>
<organism evidence="1">
    <name type="scientific">freshwater sediment metagenome</name>
    <dbReference type="NCBI Taxonomy" id="556182"/>
    <lineage>
        <taxon>unclassified sequences</taxon>
        <taxon>metagenomes</taxon>
        <taxon>ecological metagenomes</taxon>
    </lineage>
</organism>
<evidence type="ECO:0000313" key="1">
    <source>
        <dbReference type="EMBL" id="CAJ0891895.1"/>
    </source>
</evidence>
<dbReference type="EMBL" id="OY288114">
    <property type="protein sequence ID" value="CAJ0891895.1"/>
    <property type="molecule type" value="Genomic_DNA"/>
</dbReference>
<accession>A0AA48RF94</accession>